<reference evidence="3 4" key="1">
    <citation type="submission" date="2017-08" db="EMBL/GenBank/DDBJ databases">
        <title>Infants hospitalized years apart are colonized by the same room-sourced microbial strains.</title>
        <authorList>
            <person name="Brooks B."/>
            <person name="Olm M.R."/>
            <person name="Firek B.A."/>
            <person name="Baker R."/>
            <person name="Thomas B.C."/>
            <person name="Morowitz M.J."/>
            <person name="Banfield J.F."/>
        </authorList>
    </citation>
    <scope>NUCLEOTIDE SEQUENCE [LARGE SCALE GENOMIC DNA]</scope>
    <source>
        <strain evidence="3">S2_018_000_R3_119</strain>
    </source>
</reference>
<proteinExistence type="predicted"/>
<keyword evidence="2" id="KW-1133">Transmembrane helix</keyword>
<keyword evidence="2" id="KW-0812">Transmembrane</keyword>
<name>A0A2W4YUW2_9SPHN</name>
<keyword evidence="2" id="KW-0472">Membrane</keyword>
<keyword evidence="1" id="KW-0175">Coiled coil</keyword>
<evidence type="ECO:0000313" key="3">
    <source>
        <dbReference type="EMBL" id="PZO73820.1"/>
    </source>
</evidence>
<organism evidence="3 4">
    <name type="scientific">Sphingomonas taxi</name>
    <dbReference type="NCBI Taxonomy" id="1549858"/>
    <lineage>
        <taxon>Bacteria</taxon>
        <taxon>Pseudomonadati</taxon>
        <taxon>Pseudomonadota</taxon>
        <taxon>Alphaproteobacteria</taxon>
        <taxon>Sphingomonadales</taxon>
        <taxon>Sphingomonadaceae</taxon>
        <taxon>Sphingomonas</taxon>
    </lineage>
</organism>
<feature type="coiled-coil region" evidence="1">
    <location>
        <begin position="30"/>
        <end position="57"/>
    </location>
</feature>
<dbReference type="AlphaFoldDB" id="A0A2W4YUW2"/>
<dbReference type="Proteomes" id="UP000249555">
    <property type="component" value="Unassembled WGS sequence"/>
</dbReference>
<sequence>MTAAYRMKGVGWFGGCVAVVLGFYLVSLQVAAERKKLEAVNGQIRVAQRDIRALETEFDTRGNLAQLERWNGDTLALSAPTAGQFVVSEAALAALDVNSLRADGVQTAALLVPSGAGSVVSTSTVPVTAAPPVVKLAPVAPIQMAQVSAPRAMNVAIQAASKTALKPVVIRASVSTPRSAEAALVRAAKTERLAAVAKVRPQAVAMLDRKLLSDTTLGDIMSGARSESRKRR</sequence>
<dbReference type="EMBL" id="QFMX01000007">
    <property type="protein sequence ID" value="PZO73820.1"/>
    <property type="molecule type" value="Genomic_DNA"/>
</dbReference>
<comment type="caution">
    <text evidence="3">The sequence shown here is derived from an EMBL/GenBank/DDBJ whole genome shotgun (WGS) entry which is preliminary data.</text>
</comment>
<accession>A0A2W4YUW2</accession>
<evidence type="ECO:0000256" key="1">
    <source>
        <dbReference type="SAM" id="Coils"/>
    </source>
</evidence>
<evidence type="ECO:0000313" key="4">
    <source>
        <dbReference type="Proteomes" id="UP000249555"/>
    </source>
</evidence>
<gene>
    <name evidence="3" type="ORF">DI640_09015</name>
</gene>
<evidence type="ECO:0008006" key="5">
    <source>
        <dbReference type="Google" id="ProtNLM"/>
    </source>
</evidence>
<evidence type="ECO:0000256" key="2">
    <source>
        <dbReference type="SAM" id="Phobius"/>
    </source>
</evidence>
<protein>
    <recommendedName>
        <fullName evidence="5">Colicin transporter</fullName>
    </recommendedName>
</protein>
<feature type="transmembrane region" description="Helical" evidence="2">
    <location>
        <begin position="12"/>
        <end position="32"/>
    </location>
</feature>